<comment type="subcellular location">
    <subcellularLocation>
        <location evidence="12">Cytoplasm</location>
    </subcellularLocation>
</comment>
<evidence type="ECO:0000313" key="16">
    <source>
        <dbReference type="Proteomes" id="UP001501072"/>
    </source>
</evidence>
<feature type="binding site" evidence="12">
    <location>
        <position position="331"/>
    </location>
    <ligand>
        <name>K(+)</name>
        <dbReference type="ChEBI" id="CHEBI:29103"/>
    </ligand>
</feature>
<name>A0ABP4DKD0_9ACTN</name>
<keyword evidence="5 12" id="KW-0479">Metal-binding</keyword>
<evidence type="ECO:0000256" key="3">
    <source>
        <dbReference type="ARBA" id="ARBA00016943"/>
    </source>
</evidence>
<organism evidence="15 16">
    <name type="scientific">Streptomyces thermogriseus</name>
    <dbReference type="NCBI Taxonomy" id="75292"/>
    <lineage>
        <taxon>Bacteria</taxon>
        <taxon>Bacillati</taxon>
        <taxon>Actinomycetota</taxon>
        <taxon>Actinomycetes</taxon>
        <taxon>Kitasatosporales</taxon>
        <taxon>Streptomycetaceae</taxon>
        <taxon>Streptomyces</taxon>
    </lineage>
</organism>
<dbReference type="SUPFAM" id="SSF53613">
    <property type="entry name" value="Ribokinase-like"/>
    <property type="match status" value="1"/>
</dbReference>
<accession>A0ABP4DKD0</accession>
<dbReference type="PANTHER" id="PTHR10584">
    <property type="entry name" value="SUGAR KINASE"/>
    <property type="match status" value="1"/>
</dbReference>
<feature type="binding site" evidence="12">
    <location>
        <position position="290"/>
    </location>
    <ligand>
        <name>K(+)</name>
        <dbReference type="ChEBI" id="CHEBI:29103"/>
    </ligand>
</feature>
<dbReference type="InterPro" id="IPR002139">
    <property type="entry name" value="Ribo/fructo_kinase"/>
</dbReference>
<keyword evidence="16" id="KW-1185">Reference proteome</keyword>
<evidence type="ECO:0000256" key="2">
    <source>
        <dbReference type="ARBA" id="ARBA00012035"/>
    </source>
</evidence>
<keyword evidence="12" id="KW-0963">Cytoplasm</keyword>
<comment type="subunit">
    <text evidence="12">Homodimer.</text>
</comment>
<keyword evidence="8 12" id="KW-0067">ATP-binding</keyword>
<feature type="binding site" evidence="12">
    <location>
        <position position="292"/>
    </location>
    <ligand>
        <name>K(+)</name>
        <dbReference type="ChEBI" id="CHEBI:29103"/>
    </ligand>
</feature>
<comment type="catalytic activity">
    <reaction evidence="12">
        <text>D-ribose + ATP = D-ribose 5-phosphate + ADP + H(+)</text>
        <dbReference type="Rhea" id="RHEA:13697"/>
        <dbReference type="ChEBI" id="CHEBI:15378"/>
        <dbReference type="ChEBI" id="CHEBI:30616"/>
        <dbReference type="ChEBI" id="CHEBI:47013"/>
        <dbReference type="ChEBI" id="CHEBI:78346"/>
        <dbReference type="ChEBI" id="CHEBI:456216"/>
        <dbReference type="EC" id="2.7.1.15"/>
    </reaction>
</comment>
<comment type="caution">
    <text evidence="15">The sequence shown here is derived from an EMBL/GenBank/DDBJ whole genome shotgun (WGS) entry which is preliminary data.</text>
</comment>
<sequence length="348" mass="35004">MRETAPPAREAAGRAPHARARAVPLAGHGAVTGTALVPDCRPPRQKFGGTPVIAVVGSLNLDLVTPVPRHPVPGETVLGGDITEHPGGKGANQAVAAARLGGRVALIGRVGEDDAADAMTAAVRAEGVDTTHLLRTPGVPTGRALITVDPSGENAIVVSPGANSRLTADDCRRAGEVLGRARVTVLQQEVPDEANHAAAGLAGGVVVHNPAPAVTGAVPPRRVDVLVPNRTELAALAGTPVPRTTDEAAAAAGKLRGAGAVVVTLGGDGALLLEGTARLHIPAFAVEPVDTTAAGDCFCGALAVALAEGRTLEQAARWACAAAALSTTRAGAQPSLPRRDEVEKALRR</sequence>
<dbReference type="NCBIfam" id="TIGR02152">
    <property type="entry name" value="D_ribokin_bact"/>
    <property type="match status" value="1"/>
</dbReference>
<keyword evidence="6 12" id="KW-0547">Nucleotide-binding</keyword>
<comment type="function">
    <text evidence="12">Catalyzes the phosphorylation of ribose at O-5 in a reaction requiring ATP and magnesium. The resulting D-ribose-5-phosphate can then be used either for sythesis of nucleotides, histidine, and tryptophan, or as a component of the pentose phosphate pathway.</text>
</comment>
<dbReference type="InterPro" id="IPR002173">
    <property type="entry name" value="Carboh/pur_kinase_PfkB_CS"/>
</dbReference>
<feature type="binding site" evidence="12">
    <location>
        <position position="296"/>
    </location>
    <ligand>
        <name>substrate</name>
    </ligand>
</feature>
<evidence type="ECO:0000256" key="4">
    <source>
        <dbReference type="ARBA" id="ARBA00022679"/>
    </source>
</evidence>
<keyword evidence="9 12" id="KW-0460">Magnesium</keyword>
<dbReference type="InterPro" id="IPR029056">
    <property type="entry name" value="Ribokinase-like"/>
</dbReference>
<comment type="caution">
    <text evidence="12">Lacks conserved residue(s) required for the propagation of feature annotation.</text>
</comment>
<dbReference type="Proteomes" id="UP001501072">
    <property type="component" value="Unassembled WGS sequence"/>
</dbReference>
<comment type="similarity">
    <text evidence="1">Belongs to the carbohydrate kinase pfkB family.</text>
</comment>
<dbReference type="HAMAP" id="MF_01987">
    <property type="entry name" value="Ribokinase"/>
    <property type="match status" value="1"/>
</dbReference>
<dbReference type="PROSITE" id="PS00584">
    <property type="entry name" value="PFKB_KINASES_2"/>
    <property type="match status" value="1"/>
</dbReference>
<feature type="binding site" evidence="12">
    <location>
        <position position="326"/>
    </location>
    <ligand>
        <name>K(+)</name>
        <dbReference type="ChEBI" id="CHEBI:29103"/>
    </ligand>
</feature>
<feature type="domain" description="Carbohydrate kinase PfkB" evidence="14">
    <location>
        <begin position="53"/>
        <end position="337"/>
    </location>
</feature>
<proteinExistence type="inferred from homology"/>
<evidence type="ECO:0000256" key="6">
    <source>
        <dbReference type="ARBA" id="ARBA00022741"/>
    </source>
</evidence>
<dbReference type="PRINTS" id="PR00990">
    <property type="entry name" value="RIBOKINASE"/>
</dbReference>
<reference evidence="16" key="1">
    <citation type="journal article" date="2019" name="Int. J. Syst. Evol. Microbiol.">
        <title>The Global Catalogue of Microorganisms (GCM) 10K type strain sequencing project: providing services to taxonomists for standard genome sequencing and annotation.</title>
        <authorList>
            <consortium name="The Broad Institute Genomics Platform"/>
            <consortium name="The Broad Institute Genome Sequencing Center for Infectious Disease"/>
            <person name="Wu L."/>
            <person name="Ma J."/>
        </authorList>
    </citation>
    <scope>NUCLEOTIDE SEQUENCE [LARGE SCALE GENOMIC DNA]</scope>
    <source>
        <strain evidence="16">JCM 11269</strain>
    </source>
</reference>
<evidence type="ECO:0000256" key="5">
    <source>
        <dbReference type="ARBA" id="ARBA00022723"/>
    </source>
</evidence>
<dbReference type="CDD" id="cd01174">
    <property type="entry name" value="ribokinase"/>
    <property type="match status" value="1"/>
</dbReference>
<evidence type="ECO:0000256" key="7">
    <source>
        <dbReference type="ARBA" id="ARBA00022777"/>
    </source>
</evidence>
<evidence type="ECO:0000313" key="15">
    <source>
        <dbReference type="EMBL" id="GAA1013191.1"/>
    </source>
</evidence>
<feature type="binding site" evidence="12">
    <location>
        <begin position="295"/>
        <end position="296"/>
    </location>
    <ligand>
        <name>ATP</name>
        <dbReference type="ChEBI" id="CHEBI:30616"/>
    </ligand>
</feature>
<comment type="cofactor">
    <cofactor evidence="12">
        <name>Mg(2+)</name>
        <dbReference type="ChEBI" id="CHEBI:18420"/>
    </cofactor>
    <text evidence="12">Requires a divalent cation, most likely magnesium in vivo, as an electrophilic catalyst to aid phosphoryl group transfer. It is the chelate of the metal and the nucleotide that is the actual substrate.</text>
</comment>
<dbReference type="Gene3D" id="3.40.1190.20">
    <property type="match status" value="1"/>
</dbReference>
<comment type="pathway">
    <text evidence="12">Carbohydrate metabolism; D-ribose degradation; D-ribose 5-phosphate from beta-D-ribopyranose: step 2/2.</text>
</comment>
<feature type="binding site" evidence="12">
    <location>
        <position position="329"/>
    </location>
    <ligand>
        <name>K(+)</name>
        <dbReference type="ChEBI" id="CHEBI:29103"/>
    </ligand>
</feature>
<dbReference type="InterPro" id="IPR011877">
    <property type="entry name" value="Ribokinase"/>
</dbReference>
<feature type="binding site" evidence="12">
    <location>
        <begin position="264"/>
        <end position="269"/>
    </location>
    <ligand>
        <name>ATP</name>
        <dbReference type="ChEBI" id="CHEBI:30616"/>
    </ligand>
</feature>
<evidence type="ECO:0000256" key="13">
    <source>
        <dbReference type="SAM" id="MobiDB-lite"/>
    </source>
</evidence>
<evidence type="ECO:0000256" key="10">
    <source>
        <dbReference type="ARBA" id="ARBA00022958"/>
    </source>
</evidence>
<evidence type="ECO:0000256" key="1">
    <source>
        <dbReference type="ARBA" id="ARBA00005380"/>
    </source>
</evidence>
<evidence type="ECO:0000259" key="14">
    <source>
        <dbReference type="Pfam" id="PF00294"/>
    </source>
</evidence>
<keyword evidence="7 12" id="KW-0418">Kinase</keyword>
<feature type="region of interest" description="Disordered" evidence="13">
    <location>
        <begin position="1"/>
        <end position="20"/>
    </location>
</feature>
<dbReference type="Pfam" id="PF00294">
    <property type="entry name" value="PfkB"/>
    <property type="match status" value="1"/>
</dbReference>
<dbReference type="PANTHER" id="PTHR10584:SF166">
    <property type="entry name" value="RIBOKINASE"/>
    <property type="match status" value="1"/>
</dbReference>
<comment type="activity regulation">
    <text evidence="12">Activated by a monovalent cation that binds near, but not in, the active site. The most likely occupant of the site in vivo is potassium. Ion binding induces a conformational change that may alter substrate affinity.</text>
</comment>
<feature type="binding site" evidence="12">
    <location>
        <position position="229"/>
    </location>
    <ligand>
        <name>ATP</name>
        <dbReference type="ChEBI" id="CHEBI:30616"/>
    </ligand>
</feature>
<dbReference type="EMBL" id="BAAAHU010000043">
    <property type="protein sequence ID" value="GAA1013191.1"/>
    <property type="molecule type" value="Genomic_DNA"/>
</dbReference>
<feature type="binding site" evidence="12">
    <location>
        <position position="335"/>
    </location>
    <ligand>
        <name>K(+)</name>
        <dbReference type="ChEBI" id="CHEBI:29103"/>
    </ligand>
</feature>
<keyword evidence="4 12" id="KW-0808">Transferase</keyword>
<protein>
    <recommendedName>
        <fullName evidence="3 12">Ribokinase</fullName>
        <shortName evidence="12">RK</shortName>
        <ecNumber evidence="2 12">2.7.1.15</ecNumber>
    </recommendedName>
</protein>
<evidence type="ECO:0000256" key="9">
    <source>
        <dbReference type="ARBA" id="ARBA00022842"/>
    </source>
</evidence>
<feature type="active site" description="Proton acceptor" evidence="12">
    <location>
        <position position="296"/>
    </location>
</feature>
<evidence type="ECO:0000256" key="11">
    <source>
        <dbReference type="ARBA" id="ARBA00023277"/>
    </source>
</evidence>
<feature type="binding site" evidence="12">
    <location>
        <position position="189"/>
    </location>
    <ligand>
        <name>substrate</name>
    </ligand>
</feature>
<keyword evidence="11 12" id="KW-0119">Carbohydrate metabolism</keyword>
<evidence type="ECO:0000256" key="8">
    <source>
        <dbReference type="ARBA" id="ARBA00022840"/>
    </source>
</evidence>
<evidence type="ECO:0000256" key="12">
    <source>
        <dbReference type="HAMAP-Rule" id="MF_01987"/>
    </source>
</evidence>
<gene>
    <name evidence="12 15" type="primary">rbsK</name>
    <name evidence="15" type="ORF">GCM10009564_39110</name>
</gene>
<keyword evidence="10 12" id="KW-0630">Potassium</keyword>
<dbReference type="EC" id="2.7.1.15" evidence="2 12"/>
<feature type="binding site" evidence="12">
    <location>
        <begin position="88"/>
        <end position="92"/>
    </location>
    <ligand>
        <name>substrate</name>
    </ligand>
</feature>
<feature type="binding site" evidence="12">
    <location>
        <begin position="60"/>
        <end position="62"/>
    </location>
    <ligand>
        <name>substrate</name>
    </ligand>
</feature>
<comment type="similarity">
    <text evidence="12">Belongs to the carbohydrate kinase PfkB family. Ribokinase subfamily.</text>
</comment>
<dbReference type="InterPro" id="IPR011611">
    <property type="entry name" value="PfkB_dom"/>
</dbReference>